<keyword evidence="7" id="KW-1185">Reference proteome</keyword>
<dbReference type="EMBL" id="AP025592">
    <property type="protein sequence ID" value="BDG09582.1"/>
    <property type="molecule type" value="Genomic_DNA"/>
</dbReference>
<proteinExistence type="predicted"/>
<protein>
    <submittedName>
        <fullName evidence="6">Translocation/assembly module TamB</fullName>
    </submittedName>
</protein>
<reference evidence="7" key="1">
    <citation type="journal article" date="2022" name="Int. J. Syst. Evol. Microbiol.">
        <title>Anaeromyxobacter oryzae sp. nov., Anaeromyxobacter diazotrophicus sp. nov. and Anaeromyxobacter paludicola sp. nov., isolated from paddy soils.</title>
        <authorList>
            <person name="Itoh H."/>
            <person name="Xu Z."/>
            <person name="Mise K."/>
            <person name="Masuda Y."/>
            <person name="Ushijima N."/>
            <person name="Hayakawa C."/>
            <person name="Shiratori Y."/>
            <person name="Senoo K."/>
        </authorList>
    </citation>
    <scope>NUCLEOTIDE SEQUENCE [LARGE SCALE GENOMIC DNA]</scope>
    <source>
        <strain evidence="7">Red630</strain>
    </source>
</reference>
<evidence type="ECO:0000313" key="7">
    <source>
        <dbReference type="Proteomes" id="UP001162734"/>
    </source>
</evidence>
<name>A0ABM7XCM6_9BACT</name>
<comment type="subcellular location">
    <subcellularLocation>
        <location evidence="1">Membrane</location>
        <topology evidence="1">Single-pass membrane protein</topology>
    </subcellularLocation>
</comment>
<gene>
    <name evidence="6" type="ORF">AMPC_26950</name>
</gene>
<dbReference type="PANTHER" id="PTHR36985">
    <property type="entry name" value="TRANSLOCATION AND ASSEMBLY MODULE SUBUNIT TAMB"/>
    <property type="match status" value="1"/>
</dbReference>
<dbReference type="PANTHER" id="PTHR36985:SF1">
    <property type="entry name" value="TRANSLOCATION AND ASSEMBLY MODULE SUBUNIT TAMB"/>
    <property type="match status" value="1"/>
</dbReference>
<evidence type="ECO:0000256" key="2">
    <source>
        <dbReference type="ARBA" id="ARBA00022692"/>
    </source>
</evidence>
<evidence type="ECO:0000256" key="1">
    <source>
        <dbReference type="ARBA" id="ARBA00004167"/>
    </source>
</evidence>
<evidence type="ECO:0000256" key="3">
    <source>
        <dbReference type="ARBA" id="ARBA00022989"/>
    </source>
</evidence>
<dbReference type="Pfam" id="PF04357">
    <property type="entry name" value="TamB"/>
    <property type="match status" value="1"/>
</dbReference>
<dbReference type="Proteomes" id="UP001162734">
    <property type="component" value="Chromosome"/>
</dbReference>
<evidence type="ECO:0000259" key="5">
    <source>
        <dbReference type="Pfam" id="PF04357"/>
    </source>
</evidence>
<keyword evidence="3" id="KW-1133">Transmembrane helix</keyword>
<dbReference type="InterPro" id="IPR007452">
    <property type="entry name" value="TamB_C"/>
</dbReference>
<keyword evidence="2" id="KW-0812">Transmembrane</keyword>
<organism evidence="6 7">
    <name type="scientific">Anaeromyxobacter paludicola</name>
    <dbReference type="NCBI Taxonomy" id="2918171"/>
    <lineage>
        <taxon>Bacteria</taxon>
        <taxon>Pseudomonadati</taxon>
        <taxon>Myxococcota</taxon>
        <taxon>Myxococcia</taxon>
        <taxon>Myxococcales</taxon>
        <taxon>Cystobacterineae</taxon>
        <taxon>Anaeromyxobacteraceae</taxon>
        <taxon>Anaeromyxobacter</taxon>
    </lineage>
</organism>
<accession>A0ABM7XCM6</accession>
<evidence type="ECO:0000313" key="6">
    <source>
        <dbReference type="EMBL" id="BDG09582.1"/>
    </source>
</evidence>
<keyword evidence="4" id="KW-0472">Membrane</keyword>
<evidence type="ECO:0000256" key="4">
    <source>
        <dbReference type="ARBA" id="ARBA00023136"/>
    </source>
</evidence>
<sequence length="1506" mass="154864">MMEATMSAVRKLAAALGLALAAAAALAGLALGAVYLALDTEPGRALVLPRAVRAVDDAIAGSVAVGRMRLLPGAGAELEGVRIVDPDGDEVLRVERLRLTLDVSKLLSRTVGVRVELERPEVLLKREPDGGLSLARAFAPTHPSPPKAGGGRPALTVRLERLILRGGIVRYQDAAGAVAFAAQDVSLDARGAWQPRGEWGEVRLRGELTAPVRAAAALDLSAAVRGDQLLLPLLRAQVGGTALDLVAEGDLRAQRGRAGLLAWRVDARELRALAPRSPLPSDLSGWLYAESNGSDATAALEVTPASGAGRARGAAAVHLPPGTLAGGFDLAVEALDPSRLFAPAPPGALTLSAEGRATGTTFETLRGALALHLAPSRLRDGRLGPGEVRATARDGLVEVSRLDLAAPGLSLHATGRYDAKGAVAGRGALASPDLALASRNGAALAGVPPPPLRGSAAVEAAVSGTAAAPRLTLAVTSPELAHGAVSAGGLTLSAAVAGPLAKPTGSVQGKAERLTAGRLDARALSLSGTFDGRDLDLSLGARVPDLGPDPLDFRVAGALQPGGAQFVLRDLHLAFPGTRYALTRPATVDLTRPAVDRLELASGGARIALEGGLAAAPPATPEKALDARLAVSGFDLSTLPARLLPPGLDLGGRLSASATARGPLDAPLAVAHVSLEDGRFRKVGGVRASADLRYEGAARRAELALDLSEASGTTLSLTAGLPTDLARARDDARLAARVRLAKLSLATAQALAGREPVATGVASLDLDLAGTVGAPALTGRLRLDRVQAGEWGPASARLDADGRGGKLALTLAADLFGAHLLDARGSVPVRLASILRAPGPELRRVRAGGFQLDATVPGYELALLGGKGSVPASLGGTLSGKAALAGTFAAPRGAVELSVRDGRLEGYRELDLAARLATTARPDGAEATARLALAGGEVARLAARLGLPPERLSDAAALGRAPLRVELTVPRNDLARAGAIVPVAGEVEGRALLEGSLDAPRAELALAGRRLAVKGNGLGDLRLAGRYAAGKAQASADLAAAQGGTLSARLSADADLSLPSLRRKAWREAPAEASVVADRLDLGFLPAVVPDLVRSAGGKLGADVVARGPLGKLRPLGTARVVDGRVAVAELGEWTRIEADASLSEDLFKLSRLEARRGAGRLELTAEAVGLSRPAAPADVTLRLGMRDLTLSRAGQDLATVDLDARGTGSWRAGELKADVTVPQGTVRLPKRSPRKLQPLEERADIVVGHPRKGQAGAAAEGEAPPLHALVHLLVPNRFFVKSDNPKLDIELKADAQFEYQDEELTATGGVETVRGFVEPIGGKVFNLQRGKVTFTGASPQEAALDVAATWQNPTAKVNVHVSGTPEEPKIALTSEPPLDESQIAILIATGRTELKPGAGGVGTLTGDEAGRAALGAAATLAFKEVLADKLPIDSVSLDSSQLRAGKYVTDKIYVGYTRRFTVSLDQAENTNEVRVEYQITPRWTFESSYGDANAGAASLIWSKDY</sequence>
<feature type="domain" description="Translocation and assembly module TamB C-terminal" evidence="5">
    <location>
        <begin position="1153"/>
        <end position="1506"/>
    </location>
</feature>